<evidence type="ECO:0000313" key="2">
    <source>
        <dbReference type="Proteomes" id="UP000789702"/>
    </source>
</evidence>
<accession>A0ACA9KLT2</accession>
<keyword evidence="2" id="KW-1185">Reference proteome</keyword>
<proteinExistence type="predicted"/>
<name>A0ACA9KLT2_9GLOM</name>
<dbReference type="Proteomes" id="UP000789702">
    <property type="component" value="Unassembled WGS sequence"/>
</dbReference>
<reference evidence="1" key="1">
    <citation type="submission" date="2021-06" db="EMBL/GenBank/DDBJ databases">
        <authorList>
            <person name="Kallberg Y."/>
            <person name="Tangrot J."/>
            <person name="Rosling A."/>
        </authorList>
    </citation>
    <scope>NUCLEOTIDE SEQUENCE</scope>
    <source>
        <strain evidence="1">IL203A</strain>
    </source>
</reference>
<sequence length="269" mass="31634">METFILLNDDSLIRVLADKCIKGCVKDNTHAIFKISLLSIIFDFDSFSKLLENHPAFIASFLTKIAFVLPSPSVNRKSTSHLSSHGVYSHLSKTSFIDILASNISKNWINFKEKHKITFSFIKNRFIYPLINIYYPNYTSTKLLIPLPNFGSYPKDYDFWNELWRPEPNCFTYLSNVEMINNEFYRYINGEAFYESHIIELRNIVIDIQDNKLIFYKKPYFSNNLIDALQLPEIQPDLRQIEKKIDDLRQIEKKVDYLTKQVDDLKKSS</sequence>
<protein>
    <submittedName>
        <fullName evidence="1">3812_t:CDS:1</fullName>
    </submittedName>
</protein>
<evidence type="ECO:0000313" key="1">
    <source>
        <dbReference type="EMBL" id="CAG8480194.1"/>
    </source>
</evidence>
<gene>
    <name evidence="1" type="ORF">DHETER_LOCUS2092</name>
</gene>
<dbReference type="EMBL" id="CAJVPU010001420">
    <property type="protein sequence ID" value="CAG8480194.1"/>
    <property type="molecule type" value="Genomic_DNA"/>
</dbReference>
<organism evidence="1 2">
    <name type="scientific">Dentiscutata heterogama</name>
    <dbReference type="NCBI Taxonomy" id="1316150"/>
    <lineage>
        <taxon>Eukaryota</taxon>
        <taxon>Fungi</taxon>
        <taxon>Fungi incertae sedis</taxon>
        <taxon>Mucoromycota</taxon>
        <taxon>Glomeromycotina</taxon>
        <taxon>Glomeromycetes</taxon>
        <taxon>Diversisporales</taxon>
        <taxon>Gigasporaceae</taxon>
        <taxon>Dentiscutata</taxon>
    </lineage>
</organism>
<comment type="caution">
    <text evidence="1">The sequence shown here is derived from an EMBL/GenBank/DDBJ whole genome shotgun (WGS) entry which is preliminary data.</text>
</comment>